<dbReference type="InterPro" id="IPR019823">
    <property type="entry name" value="Mechanosensitive_channel_CS"/>
</dbReference>
<dbReference type="EMBL" id="JOMO01000024">
    <property type="protein sequence ID" value="OUI81229.1"/>
    <property type="molecule type" value="Genomic_DNA"/>
</dbReference>
<organism evidence="14 17">
    <name type="scientific">Acetobacter orientalis</name>
    <dbReference type="NCBI Taxonomy" id="146474"/>
    <lineage>
        <taxon>Bacteria</taxon>
        <taxon>Pseudomonadati</taxon>
        <taxon>Pseudomonadota</taxon>
        <taxon>Alphaproteobacteria</taxon>
        <taxon>Acetobacterales</taxon>
        <taxon>Acetobacteraceae</taxon>
        <taxon>Acetobacter</taxon>
    </lineage>
</organism>
<dbReference type="Proteomes" id="UP000194639">
    <property type="component" value="Unassembled WGS sequence"/>
</dbReference>
<reference evidence="11 18" key="3">
    <citation type="submission" date="2018-02" db="EMBL/GenBank/DDBJ databases">
        <title>Acetobacter orientalis genome.</title>
        <authorList>
            <person name="Nakashima N."/>
            <person name="Tamura T."/>
        </authorList>
    </citation>
    <scope>NUCLEOTIDE SEQUENCE [LARGE SCALE GENOMIC DNA]</scope>
    <source>
        <strain evidence="11 18">FAN1</strain>
    </source>
</reference>
<evidence type="ECO:0000256" key="3">
    <source>
        <dbReference type="ARBA" id="ARBA00022448"/>
    </source>
</evidence>
<dbReference type="InterPro" id="IPR001185">
    <property type="entry name" value="MS_channel"/>
</dbReference>
<feature type="transmembrane region" description="Helical" evidence="10">
    <location>
        <begin position="50"/>
        <end position="69"/>
    </location>
</feature>
<dbReference type="NCBIfam" id="TIGR00220">
    <property type="entry name" value="mscL"/>
    <property type="match status" value="1"/>
</dbReference>
<keyword evidence="9 10" id="KW-0407">Ion channel</keyword>
<evidence type="ECO:0000313" key="15">
    <source>
        <dbReference type="Proteomes" id="UP000032670"/>
    </source>
</evidence>
<evidence type="ECO:0000313" key="16">
    <source>
        <dbReference type="Proteomes" id="UP000194639"/>
    </source>
</evidence>
<dbReference type="HAMAP" id="MF_00115">
    <property type="entry name" value="MscL"/>
    <property type="match status" value="1"/>
</dbReference>
<feature type="transmembrane region" description="Helical" evidence="10">
    <location>
        <begin position="20"/>
        <end position="43"/>
    </location>
</feature>
<accession>A0A0D6NMG9</accession>
<evidence type="ECO:0000256" key="1">
    <source>
        <dbReference type="ARBA" id="ARBA00004651"/>
    </source>
</evidence>
<comment type="similarity">
    <text evidence="2 10">Belongs to the MscL family.</text>
</comment>
<evidence type="ECO:0000313" key="14">
    <source>
        <dbReference type="EMBL" id="OUJ00095.1"/>
    </source>
</evidence>
<dbReference type="EMBL" id="BAMX01000024">
    <property type="protein sequence ID" value="GAN66601.1"/>
    <property type="molecule type" value="Genomic_DNA"/>
</dbReference>
<keyword evidence="15" id="KW-1185">Reference proteome</keyword>
<sequence length="152" mass="16358">MADGKISVHTPGWVTEFRAFIMRGNVVDLAVGVIVGAAFTGIVNSLVKDVFNPLIGLLIGGIDFSNLFVTLKGPHLATLAEAQKAGAVTINIGLFVNTVIQFLITALVIFWVVKALTRMHVREDAKPAEAPAPTKTEVLLEQIRDELAARRV</sequence>
<dbReference type="SUPFAM" id="SSF81330">
    <property type="entry name" value="Gated mechanosensitive channel"/>
    <property type="match status" value="1"/>
</dbReference>
<reference evidence="16 17" key="2">
    <citation type="submission" date="2014-06" db="EMBL/GenBank/DDBJ databases">
        <authorList>
            <person name="Ju J."/>
            <person name="Zhang J."/>
        </authorList>
    </citation>
    <scope>NUCLEOTIDE SEQUENCE [LARGE SCALE GENOMIC DNA]</scope>
    <source>
        <strain evidence="13">DmW_045</strain>
        <strain evidence="14">DmW_048</strain>
    </source>
</reference>
<dbReference type="PANTHER" id="PTHR30266:SF2">
    <property type="entry name" value="LARGE-CONDUCTANCE MECHANOSENSITIVE CHANNEL"/>
    <property type="match status" value="1"/>
</dbReference>
<dbReference type="Proteomes" id="UP000032670">
    <property type="component" value="Unassembled WGS sequence"/>
</dbReference>
<keyword evidence="3 10" id="KW-0813">Transport</keyword>
<evidence type="ECO:0000313" key="12">
    <source>
        <dbReference type="EMBL" id="GAN66601.1"/>
    </source>
</evidence>
<dbReference type="PROSITE" id="PS01327">
    <property type="entry name" value="MSCL"/>
    <property type="match status" value="1"/>
</dbReference>
<dbReference type="GO" id="GO:0005886">
    <property type="term" value="C:plasma membrane"/>
    <property type="evidence" value="ECO:0007669"/>
    <property type="project" value="UniProtKB-SubCell"/>
</dbReference>
<keyword evidence="8 10" id="KW-0472">Membrane</keyword>
<dbReference type="RefSeq" id="WP_048841643.1">
    <property type="nucleotide sequence ID" value="NZ_BAMX01000024.1"/>
</dbReference>
<keyword evidence="6 10" id="KW-1133">Transmembrane helix</keyword>
<evidence type="ECO:0000256" key="5">
    <source>
        <dbReference type="ARBA" id="ARBA00022692"/>
    </source>
</evidence>
<proteinExistence type="inferred from homology"/>
<dbReference type="EMBL" id="AP018515">
    <property type="protein sequence ID" value="BBC78449.1"/>
    <property type="molecule type" value="Genomic_DNA"/>
</dbReference>
<evidence type="ECO:0000256" key="10">
    <source>
        <dbReference type="HAMAP-Rule" id="MF_00115"/>
    </source>
</evidence>
<feature type="transmembrane region" description="Helical" evidence="10">
    <location>
        <begin position="89"/>
        <end position="113"/>
    </location>
</feature>
<evidence type="ECO:0000313" key="18">
    <source>
        <dbReference type="Proteomes" id="UP000270034"/>
    </source>
</evidence>
<evidence type="ECO:0000313" key="13">
    <source>
        <dbReference type="EMBL" id="OUI81229.1"/>
    </source>
</evidence>
<accession>A0A252B791</accession>
<evidence type="ECO:0000256" key="2">
    <source>
        <dbReference type="ARBA" id="ARBA00007254"/>
    </source>
</evidence>
<comment type="function">
    <text evidence="10">Channel that opens in response to stretch forces in the membrane lipid bilayer. May participate in the regulation of osmotic pressure changes within the cell.</text>
</comment>
<dbReference type="InterPro" id="IPR036019">
    <property type="entry name" value="MscL_channel"/>
</dbReference>
<keyword evidence="10" id="KW-0997">Cell inner membrane</keyword>
<dbReference type="PRINTS" id="PR01264">
    <property type="entry name" value="MECHCHANNEL"/>
</dbReference>
<dbReference type="EMBL" id="JOOY01000061">
    <property type="protein sequence ID" value="OUJ00095.1"/>
    <property type="molecule type" value="Genomic_DNA"/>
</dbReference>
<name>A0A252B791_9PROT</name>
<evidence type="ECO:0000256" key="9">
    <source>
        <dbReference type="ARBA" id="ARBA00023303"/>
    </source>
</evidence>
<dbReference type="PANTHER" id="PTHR30266">
    <property type="entry name" value="MECHANOSENSITIVE CHANNEL MSCL"/>
    <property type="match status" value="1"/>
</dbReference>
<keyword evidence="5 10" id="KW-0812">Transmembrane</keyword>
<dbReference type="GeneID" id="76204741"/>
<dbReference type="Gene3D" id="1.10.1200.120">
    <property type="entry name" value="Large-conductance mechanosensitive channel, MscL, domain 1"/>
    <property type="match status" value="1"/>
</dbReference>
<protein>
    <recommendedName>
        <fullName evidence="10">Large-conductance mechanosensitive channel</fullName>
    </recommendedName>
</protein>
<reference evidence="12 15" key="1">
    <citation type="submission" date="2012-11" db="EMBL/GenBank/DDBJ databases">
        <title>Whole genome sequence of Acetobacter orientalis 21F-2.</title>
        <authorList>
            <person name="Azuma Y."/>
            <person name="Higashiura N."/>
            <person name="Hirakawa H."/>
            <person name="Matsushita K."/>
        </authorList>
    </citation>
    <scope>NUCLEOTIDE SEQUENCE [LARGE SCALE GENOMIC DNA]</scope>
    <source>
        <strain evidence="12 15">21F-2</strain>
    </source>
</reference>
<evidence type="ECO:0000313" key="17">
    <source>
        <dbReference type="Proteomes" id="UP000194999"/>
    </source>
</evidence>
<dbReference type="Proteomes" id="UP000194999">
    <property type="component" value="Unassembled WGS sequence"/>
</dbReference>
<dbReference type="GO" id="GO:0008381">
    <property type="term" value="F:mechanosensitive monoatomic ion channel activity"/>
    <property type="evidence" value="ECO:0007669"/>
    <property type="project" value="UniProtKB-UniRule"/>
</dbReference>
<dbReference type="InterPro" id="IPR037673">
    <property type="entry name" value="MSC/AndL"/>
</dbReference>
<evidence type="ECO:0000313" key="11">
    <source>
        <dbReference type="EMBL" id="BBC78449.1"/>
    </source>
</evidence>
<dbReference type="AlphaFoldDB" id="A0A252B791"/>
<dbReference type="NCBIfam" id="NF001843">
    <property type="entry name" value="PRK00567.1-4"/>
    <property type="match status" value="1"/>
</dbReference>
<dbReference type="NCBIfam" id="NF010557">
    <property type="entry name" value="PRK13952.1"/>
    <property type="match status" value="1"/>
</dbReference>
<gene>
    <name evidence="10" type="primary">mscL</name>
    <name evidence="12" type="ORF">Abor_024_045</name>
    <name evidence="11" type="ORF">AcetOrient_orf00156</name>
    <name evidence="13" type="ORF">HK12_05715</name>
    <name evidence="14" type="ORF">HK15_10295</name>
</gene>
<comment type="subunit">
    <text evidence="10">Homopentamer.</text>
</comment>
<keyword evidence="7 10" id="KW-0406">Ion transport</keyword>
<evidence type="ECO:0000256" key="7">
    <source>
        <dbReference type="ARBA" id="ARBA00023065"/>
    </source>
</evidence>
<keyword evidence="4 10" id="KW-1003">Cell membrane</keyword>
<dbReference type="Pfam" id="PF01741">
    <property type="entry name" value="MscL"/>
    <property type="match status" value="1"/>
</dbReference>
<evidence type="ECO:0000256" key="8">
    <source>
        <dbReference type="ARBA" id="ARBA00023136"/>
    </source>
</evidence>
<dbReference type="KEGG" id="aot:AcetOri_orf00156"/>
<evidence type="ECO:0000256" key="6">
    <source>
        <dbReference type="ARBA" id="ARBA00022989"/>
    </source>
</evidence>
<dbReference type="STRING" id="1231341.Abor_024_045"/>
<comment type="subcellular location">
    <subcellularLocation>
        <location evidence="10">Cell inner membrane</location>
        <topology evidence="10">Multi-pass membrane protein</topology>
    </subcellularLocation>
    <subcellularLocation>
        <location evidence="1">Cell membrane</location>
        <topology evidence="1">Multi-pass membrane protein</topology>
    </subcellularLocation>
</comment>
<evidence type="ECO:0000256" key="4">
    <source>
        <dbReference type="ARBA" id="ARBA00022475"/>
    </source>
</evidence>
<dbReference type="Proteomes" id="UP000270034">
    <property type="component" value="Chromosome"/>
</dbReference>